<reference evidence="6" key="1">
    <citation type="submission" date="2024-06" db="EMBL/GenBank/DDBJ databases">
        <title>Hwangdonia haimaensis gen. nov., sp. nov., a member of the family Flavobacteriaceae isolated from the haima cold seep.</title>
        <authorList>
            <person name="Li J."/>
        </authorList>
    </citation>
    <scope>NUCLEOTIDE SEQUENCE [LARGE SCALE GENOMIC DNA]</scope>
    <source>
        <strain evidence="6">SCSIO 19198</strain>
    </source>
</reference>
<dbReference type="Gene3D" id="2.40.100.10">
    <property type="entry name" value="Cyclophilin-like"/>
    <property type="match status" value="1"/>
</dbReference>
<evidence type="ECO:0000259" key="4">
    <source>
        <dbReference type="SMART" id="SM00796"/>
    </source>
</evidence>
<dbReference type="AlphaFoldDB" id="A0AA97HR75"/>
<dbReference type="InterPro" id="IPR003833">
    <property type="entry name" value="CT_C_D"/>
</dbReference>
<evidence type="ECO:0000313" key="5">
    <source>
        <dbReference type="EMBL" id="WOD43128.1"/>
    </source>
</evidence>
<dbReference type="SUPFAM" id="SSF160467">
    <property type="entry name" value="PH0987 N-terminal domain-like"/>
    <property type="match status" value="1"/>
</dbReference>
<gene>
    <name evidence="5" type="primary">pxpB</name>
    <name evidence="5" type="ORF">RNZ46_14140</name>
</gene>
<keyword evidence="2 5" id="KW-0378">Hydrolase</keyword>
<proteinExistence type="predicted"/>
<name>A0AA97HR75_9FLAO</name>
<dbReference type="InterPro" id="IPR029000">
    <property type="entry name" value="Cyclophilin-like_dom_sf"/>
</dbReference>
<dbReference type="EMBL" id="CP136521">
    <property type="protein sequence ID" value="WOD43128.1"/>
    <property type="molecule type" value="Genomic_DNA"/>
</dbReference>
<organism evidence="5 6">
    <name type="scientific">Hwangdonia lutea</name>
    <dbReference type="NCBI Taxonomy" id="3075823"/>
    <lineage>
        <taxon>Bacteria</taxon>
        <taxon>Pseudomonadati</taxon>
        <taxon>Bacteroidota</taxon>
        <taxon>Flavobacteriia</taxon>
        <taxon>Flavobacteriales</taxon>
        <taxon>Flavobacteriaceae</taxon>
        <taxon>Hwangdonia</taxon>
    </lineage>
</organism>
<dbReference type="PANTHER" id="PTHR34698">
    <property type="entry name" value="5-OXOPROLINASE SUBUNIT B"/>
    <property type="match status" value="1"/>
</dbReference>
<evidence type="ECO:0000313" key="6">
    <source>
        <dbReference type="Proteomes" id="UP001302486"/>
    </source>
</evidence>
<keyword evidence="1" id="KW-0547">Nucleotide-binding</keyword>
<dbReference type="Gene3D" id="3.30.1360.40">
    <property type="match status" value="1"/>
</dbReference>
<accession>A0AA97HR75</accession>
<evidence type="ECO:0000256" key="1">
    <source>
        <dbReference type="ARBA" id="ARBA00022741"/>
    </source>
</evidence>
<dbReference type="NCBIfam" id="TIGR00370">
    <property type="entry name" value="5-oxoprolinase subunit PxpB"/>
    <property type="match status" value="1"/>
</dbReference>
<dbReference type="RefSeq" id="WP_316982816.1">
    <property type="nucleotide sequence ID" value="NZ_CP136521.1"/>
</dbReference>
<dbReference type="GO" id="GO:0005524">
    <property type="term" value="F:ATP binding"/>
    <property type="evidence" value="ECO:0007669"/>
    <property type="project" value="UniProtKB-KW"/>
</dbReference>
<dbReference type="KEGG" id="hws:RNZ46_14140"/>
<dbReference type="Proteomes" id="UP001302486">
    <property type="component" value="Chromosome"/>
</dbReference>
<sequence length="243" mass="27790">MAFNLVYKRFGERSVLIEWPSVINEKTLFDVLAFKDKILKSNIEFIVNINHAYNSLLITYENLKIDFESQLSSLQKIYNHKNNYEQPKFTQWHIPVCYDAVFGVDLEILSKAKNISKETIIEQHSQAIYTVYFIGFLPGFLYLGGLDDTLHFPRKETPRLKIEKGAVAIGGHQTGVYPCESPGGWNIIGNTPIPFFDVKKDNPCFATSGDRIKFYPISLKKHHEIKTLVDAGVYQLESEVVHG</sequence>
<dbReference type="InterPro" id="IPR010016">
    <property type="entry name" value="PxpB"/>
</dbReference>
<keyword evidence="6" id="KW-1185">Reference proteome</keyword>
<dbReference type="GO" id="GO:0017168">
    <property type="term" value="F:5-oxoprolinase (ATP-hydrolyzing) activity"/>
    <property type="evidence" value="ECO:0007669"/>
    <property type="project" value="UniProtKB-EC"/>
</dbReference>
<dbReference type="SUPFAM" id="SSF50891">
    <property type="entry name" value="Cyclophilin-like"/>
    <property type="match status" value="1"/>
</dbReference>
<feature type="domain" description="Carboxyltransferase" evidence="4">
    <location>
        <begin position="5"/>
        <end position="206"/>
    </location>
</feature>
<dbReference type="PANTHER" id="PTHR34698:SF2">
    <property type="entry name" value="5-OXOPROLINASE SUBUNIT B"/>
    <property type="match status" value="1"/>
</dbReference>
<evidence type="ECO:0000256" key="2">
    <source>
        <dbReference type="ARBA" id="ARBA00022801"/>
    </source>
</evidence>
<dbReference type="Pfam" id="PF02682">
    <property type="entry name" value="CT_C_D"/>
    <property type="match status" value="1"/>
</dbReference>
<dbReference type="SMART" id="SM00796">
    <property type="entry name" value="AHS1"/>
    <property type="match status" value="1"/>
</dbReference>
<evidence type="ECO:0000256" key="3">
    <source>
        <dbReference type="ARBA" id="ARBA00022840"/>
    </source>
</evidence>
<protein>
    <submittedName>
        <fullName evidence="5">5-oxoprolinase subunit PxpB</fullName>
        <ecNumber evidence="5">3.5.2.9</ecNumber>
    </submittedName>
</protein>
<keyword evidence="3" id="KW-0067">ATP-binding</keyword>
<dbReference type="EC" id="3.5.2.9" evidence="5"/>